<protein>
    <submittedName>
        <fullName evidence="3">Sulfatase-modifying factor enzyme 1</fullName>
    </submittedName>
</protein>
<dbReference type="AlphaFoldDB" id="A0A451A507"/>
<dbReference type="Gene3D" id="3.90.1580.10">
    <property type="entry name" value="paralog of FGE (formylglycine-generating enzyme)"/>
    <property type="match status" value="1"/>
</dbReference>
<organism evidence="3">
    <name type="scientific">Candidatus Kentrum sp. TUN</name>
    <dbReference type="NCBI Taxonomy" id="2126343"/>
    <lineage>
        <taxon>Bacteria</taxon>
        <taxon>Pseudomonadati</taxon>
        <taxon>Pseudomonadota</taxon>
        <taxon>Gammaproteobacteria</taxon>
        <taxon>Candidatus Kentrum</taxon>
    </lineage>
</organism>
<dbReference type="InterPro" id="IPR005532">
    <property type="entry name" value="SUMF_dom"/>
</dbReference>
<name>A0A451A507_9GAMM</name>
<reference evidence="3" key="1">
    <citation type="submission" date="2019-02" db="EMBL/GenBank/DDBJ databases">
        <authorList>
            <person name="Gruber-Vodicka R. H."/>
            <person name="Seah K. B. B."/>
        </authorList>
    </citation>
    <scope>NUCLEOTIDE SEQUENCE</scope>
    <source>
        <strain evidence="3">BECK_BY1</strain>
    </source>
</reference>
<accession>A0A451A507</accession>
<keyword evidence="1" id="KW-1133">Transmembrane helix</keyword>
<dbReference type="PANTHER" id="PTHR23150:SF35">
    <property type="entry name" value="BLL6746 PROTEIN"/>
    <property type="match status" value="1"/>
</dbReference>
<dbReference type="GO" id="GO:0120147">
    <property type="term" value="F:formylglycine-generating oxidase activity"/>
    <property type="evidence" value="ECO:0007669"/>
    <property type="project" value="TreeGrafter"/>
</dbReference>
<feature type="domain" description="Sulfatase-modifying factor enzyme-like" evidence="2">
    <location>
        <begin position="68"/>
        <end position="281"/>
    </location>
</feature>
<evidence type="ECO:0000256" key="1">
    <source>
        <dbReference type="SAM" id="Phobius"/>
    </source>
</evidence>
<sequence length="295" mass="32843">MLGNHPVYHAASRIEGPRRNLTGVFLNALLGLCLSISPLFPLSAAEARSPLLPPAYSKQPCRTAPGNPPEMVVIPSGRFLMGAPEGEKGRDSDEGPQHGVSVVKPFATSRCEITVREFRSFIDDTGYKTGAEHGKGCYATKDDRYGVELHKNHNWQNPGFEQTEHHPVVCVSWHDARAYAYWLSLRTGYKYRLLTEAEWEYAVRAVHETGVPTATPRRYWGEDLEEKDRCKSANGADPTLKEQVPNWPFSINKNCRDGFAFTAPAASFRPNAFGLFDMLGNQCMGMDGGLLAWRL</sequence>
<gene>
    <name evidence="3" type="ORF">BECKTUN1418D_GA0071000_11447</name>
</gene>
<keyword evidence="1" id="KW-0472">Membrane</keyword>
<dbReference type="PANTHER" id="PTHR23150">
    <property type="entry name" value="SULFATASE MODIFYING FACTOR 1, 2"/>
    <property type="match status" value="1"/>
</dbReference>
<dbReference type="InterPro" id="IPR042095">
    <property type="entry name" value="SUMF_sf"/>
</dbReference>
<keyword evidence="1" id="KW-0812">Transmembrane</keyword>
<dbReference type="InterPro" id="IPR051043">
    <property type="entry name" value="Sulfatase_Mod_Factor_Kinase"/>
</dbReference>
<proteinExistence type="predicted"/>
<evidence type="ECO:0000259" key="2">
    <source>
        <dbReference type="Pfam" id="PF03781"/>
    </source>
</evidence>
<feature type="transmembrane region" description="Helical" evidence="1">
    <location>
        <begin position="21"/>
        <end position="40"/>
    </location>
</feature>
<dbReference type="SUPFAM" id="SSF56436">
    <property type="entry name" value="C-type lectin-like"/>
    <property type="match status" value="1"/>
</dbReference>
<dbReference type="EMBL" id="CAADFX010000144">
    <property type="protein sequence ID" value="VFK61120.1"/>
    <property type="molecule type" value="Genomic_DNA"/>
</dbReference>
<dbReference type="Pfam" id="PF03781">
    <property type="entry name" value="FGE-sulfatase"/>
    <property type="match status" value="1"/>
</dbReference>
<dbReference type="InterPro" id="IPR016187">
    <property type="entry name" value="CTDL_fold"/>
</dbReference>
<evidence type="ECO:0000313" key="3">
    <source>
        <dbReference type="EMBL" id="VFK61120.1"/>
    </source>
</evidence>